<dbReference type="Proteomes" id="UP000006875">
    <property type="component" value="Chromosome"/>
</dbReference>
<dbReference type="PROSITE" id="PS51202">
    <property type="entry name" value="RCK_C"/>
    <property type="match status" value="1"/>
</dbReference>
<name>E3H8E0_ILYPC</name>
<dbReference type="GO" id="GO:0006813">
    <property type="term" value="P:potassium ion transport"/>
    <property type="evidence" value="ECO:0007669"/>
    <property type="project" value="InterPro"/>
</dbReference>
<accession>E3H8E0</accession>
<feature type="domain" description="RCK C-terminal" evidence="4">
    <location>
        <begin position="250"/>
        <end position="336"/>
    </location>
</feature>
<sequence>MQTQIKKVVISMLLLVVIFMFGILGYYYIEEYSFINSLYMTFITLSTVGFREVIPLTDQGKIFTCLLIFAGVSGVIYSLGHLTTFFIEGEMKNYLKGVKMKKKINAMKDHYIIVGCGRTGKKIIEEFISNELEFVIIEKSYEEIERYIEKFGDRFHYIIGDATDDENLKMAGIEKAKVILSVLATDAENLFITLSSRELNKNIKIVTRVIEVGNSKKLKMAGADIVISPLEIESSRLFATATQSNILSFLDIMSNNSSLQTLKFASVEIKTTSDLEGKNLKEAMIPQRTNLIVIGIEKKSRTEFNPMSHTKINAGDKLLVLGSLDQINSLNSIADGSNKKSF</sequence>
<evidence type="ECO:0000313" key="5">
    <source>
        <dbReference type="EMBL" id="ADO82707.1"/>
    </source>
</evidence>
<gene>
    <name evidence="5" type="ordered locus">Ilyop_0924</name>
</gene>
<dbReference type="Pfam" id="PF07885">
    <property type="entry name" value="Ion_trans_2"/>
    <property type="match status" value="1"/>
</dbReference>
<dbReference type="EMBL" id="CP002281">
    <property type="protein sequence ID" value="ADO82707.1"/>
    <property type="molecule type" value="Genomic_DNA"/>
</dbReference>
<proteinExistence type="predicted"/>
<dbReference type="KEGG" id="ipo:Ilyop_0924"/>
<evidence type="ECO:0000256" key="1">
    <source>
        <dbReference type="ARBA" id="ARBA00004651"/>
    </source>
</evidence>
<feature type="transmembrane region" description="Helical" evidence="2">
    <location>
        <begin position="66"/>
        <end position="87"/>
    </location>
</feature>
<dbReference type="InterPro" id="IPR003148">
    <property type="entry name" value="RCK_N"/>
</dbReference>
<dbReference type="eggNOG" id="COG1226">
    <property type="taxonomic scope" value="Bacteria"/>
</dbReference>
<dbReference type="Pfam" id="PF02254">
    <property type="entry name" value="TrkA_N"/>
    <property type="match status" value="1"/>
</dbReference>
<comment type="subcellular location">
    <subcellularLocation>
        <location evidence="1">Cell membrane</location>
        <topology evidence="1">Multi-pass membrane protein</topology>
    </subcellularLocation>
</comment>
<dbReference type="SUPFAM" id="SSF51735">
    <property type="entry name" value="NAD(P)-binding Rossmann-fold domains"/>
    <property type="match status" value="1"/>
</dbReference>
<keyword evidence="2" id="KW-0472">Membrane</keyword>
<evidence type="ECO:0000259" key="4">
    <source>
        <dbReference type="PROSITE" id="PS51202"/>
    </source>
</evidence>
<dbReference type="Gene3D" id="1.10.287.70">
    <property type="match status" value="1"/>
</dbReference>
<dbReference type="OrthoDB" id="9785285at2"/>
<protein>
    <submittedName>
        <fullName evidence="5">TrkA-N domain protein</fullName>
    </submittedName>
</protein>
<keyword evidence="2" id="KW-1133">Transmembrane helix</keyword>
<dbReference type="InterPro" id="IPR036291">
    <property type="entry name" value="NAD(P)-bd_dom_sf"/>
</dbReference>
<dbReference type="InterPro" id="IPR036721">
    <property type="entry name" value="RCK_C_sf"/>
</dbReference>
<dbReference type="RefSeq" id="WP_013387376.1">
    <property type="nucleotide sequence ID" value="NC_014632.1"/>
</dbReference>
<dbReference type="SUPFAM" id="SSF81324">
    <property type="entry name" value="Voltage-gated potassium channels"/>
    <property type="match status" value="1"/>
</dbReference>
<feature type="transmembrane region" description="Helical" evidence="2">
    <location>
        <begin position="35"/>
        <end position="54"/>
    </location>
</feature>
<dbReference type="GO" id="GO:0005886">
    <property type="term" value="C:plasma membrane"/>
    <property type="evidence" value="ECO:0007669"/>
    <property type="project" value="UniProtKB-SubCell"/>
</dbReference>
<dbReference type="Gene3D" id="3.30.70.1450">
    <property type="entry name" value="Regulator of K+ conductance, C-terminal domain"/>
    <property type="match status" value="1"/>
</dbReference>
<feature type="domain" description="RCK N-terminal" evidence="3">
    <location>
        <begin position="108"/>
        <end position="227"/>
    </location>
</feature>
<dbReference type="InterPro" id="IPR006037">
    <property type="entry name" value="RCK_C"/>
</dbReference>
<keyword evidence="2" id="KW-0812">Transmembrane</keyword>
<organism evidence="5 6">
    <name type="scientific">Ilyobacter polytropus (strain ATCC 51220 / DSM 2926 / LMG 16218 / CuHBu1)</name>
    <dbReference type="NCBI Taxonomy" id="572544"/>
    <lineage>
        <taxon>Bacteria</taxon>
        <taxon>Fusobacteriati</taxon>
        <taxon>Fusobacteriota</taxon>
        <taxon>Fusobacteriia</taxon>
        <taxon>Fusobacteriales</taxon>
        <taxon>Fusobacteriaceae</taxon>
        <taxon>Ilyobacter</taxon>
    </lineage>
</organism>
<dbReference type="Gene3D" id="3.40.50.720">
    <property type="entry name" value="NAD(P)-binding Rossmann-like Domain"/>
    <property type="match status" value="1"/>
</dbReference>
<dbReference type="Pfam" id="PF02080">
    <property type="entry name" value="TrkA_C"/>
    <property type="match status" value="1"/>
</dbReference>
<feature type="transmembrane region" description="Helical" evidence="2">
    <location>
        <begin position="12"/>
        <end position="29"/>
    </location>
</feature>
<dbReference type="InterPro" id="IPR013099">
    <property type="entry name" value="K_chnl_dom"/>
</dbReference>
<dbReference type="SUPFAM" id="SSF116726">
    <property type="entry name" value="TrkA C-terminal domain-like"/>
    <property type="match status" value="1"/>
</dbReference>
<evidence type="ECO:0000313" key="6">
    <source>
        <dbReference type="Proteomes" id="UP000006875"/>
    </source>
</evidence>
<reference evidence="5 6" key="1">
    <citation type="journal article" date="2010" name="Stand. Genomic Sci.">
        <title>Complete genome sequence of Ilyobacter polytropus type strain (CuHbu1).</title>
        <authorList>
            <person name="Sikorski J."/>
            <person name="Chertkov O."/>
            <person name="Lapidus A."/>
            <person name="Nolan M."/>
            <person name="Lucas S."/>
            <person name="Del Rio T.G."/>
            <person name="Tice H."/>
            <person name="Cheng J.F."/>
            <person name="Tapia R."/>
            <person name="Han C."/>
            <person name="Goodwin L."/>
            <person name="Pitluck S."/>
            <person name="Liolios K."/>
            <person name="Ivanova N."/>
            <person name="Mavromatis K."/>
            <person name="Mikhailova N."/>
            <person name="Pati A."/>
            <person name="Chen A."/>
            <person name="Palaniappan K."/>
            <person name="Land M."/>
            <person name="Hauser L."/>
            <person name="Chang Y.J."/>
            <person name="Jeffries C.D."/>
            <person name="Brambilla E."/>
            <person name="Yasawong M."/>
            <person name="Rohde M."/>
            <person name="Pukall R."/>
            <person name="Spring S."/>
            <person name="Goker M."/>
            <person name="Woyke T."/>
            <person name="Bristow J."/>
            <person name="Eisen J.A."/>
            <person name="Markowitz V."/>
            <person name="Hugenholtz P."/>
            <person name="Kyrpides N.C."/>
            <person name="Klenk H.P."/>
        </authorList>
    </citation>
    <scope>NUCLEOTIDE SEQUENCE [LARGE SCALE GENOMIC DNA]</scope>
    <source>
        <strain evidence="6">ATCC 51220 / DSM 2926 / LMG 16218 / CuHBu1</strain>
    </source>
</reference>
<dbReference type="PANTHER" id="PTHR43833">
    <property type="entry name" value="POTASSIUM CHANNEL PROTEIN 2-RELATED-RELATED"/>
    <property type="match status" value="1"/>
</dbReference>
<evidence type="ECO:0000259" key="3">
    <source>
        <dbReference type="PROSITE" id="PS51201"/>
    </source>
</evidence>
<dbReference type="STRING" id="572544.Ilyop_0924"/>
<keyword evidence="6" id="KW-1185">Reference proteome</keyword>
<dbReference type="PROSITE" id="PS51201">
    <property type="entry name" value="RCK_N"/>
    <property type="match status" value="1"/>
</dbReference>
<dbReference type="InterPro" id="IPR050721">
    <property type="entry name" value="Trk_Ktr_HKT_K-transport"/>
</dbReference>
<dbReference type="HOGENOM" id="CLU_050982_0_0_0"/>
<dbReference type="GO" id="GO:0008324">
    <property type="term" value="F:monoatomic cation transmembrane transporter activity"/>
    <property type="evidence" value="ECO:0007669"/>
    <property type="project" value="InterPro"/>
</dbReference>
<dbReference type="AlphaFoldDB" id="E3H8E0"/>
<evidence type="ECO:0000256" key="2">
    <source>
        <dbReference type="SAM" id="Phobius"/>
    </source>
</evidence>
<dbReference type="PANTHER" id="PTHR43833:SF9">
    <property type="entry name" value="POTASSIUM CHANNEL PROTEIN YUGO-RELATED"/>
    <property type="match status" value="1"/>
</dbReference>